<dbReference type="PANTHER" id="PTHR11062">
    <property type="entry name" value="EXOSTOSIN HEPARAN SULFATE GLYCOSYLTRANSFERASE -RELATED"/>
    <property type="match status" value="1"/>
</dbReference>
<comment type="similarity">
    <text evidence="2">Belongs to the glycosyltransferase 47 family.</text>
</comment>
<dbReference type="Pfam" id="PF03016">
    <property type="entry name" value="Exostosin_GT47"/>
    <property type="match status" value="1"/>
</dbReference>
<dbReference type="Proteomes" id="UP001485043">
    <property type="component" value="Unassembled WGS sequence"/>
</dbReference>
<name>A0AAW1T2M1_9CHLO</name>
<dbReference type="InterPro" id="IPR004263">
    <property type="entry name" value="Exostosin"/>
</dbReference>
<comment type="subcellular location">
    <subcellularLocation>
        <location evidence="1">Golgi apparatus membrane</location>
        <topology evidence="1">Single-pass type II membrane protein</topology>
    </subcellularLocation>
</comment>
<evidence type="ECO:0000259" key="5">
    <source>
        <dbReference type="Pfam" id="PF03016"/>
    </source>
</evidence>
<dbReference type="GO" id="GO:0000139">
    <property type="term" value="C:Golgi membrane"/>
    <property type="evidence" value="ECO:0007669"/>
    <property type="project" value="UniProtKB-SubCell"/>
</dbReference>
<evidence type="ECO:0000313" key="7">
    <source>
        <dbReference type="Proteomes" id="UP001485043"/>
    </source>
</evidence>
<dbReference type="AlphaFoldDB" id="A0AAW1T2M1"/>
<reference evidence="6 7" key="1">
    <citation type="journal article" date="2024" name="Nat. Commun.">
        <title>Phylogenomics reveals the evolutionary origins of lichenization in chlorophyte algae.</title>
        <authorList>
            <person name="Puginier C."/>
            <person name="Libourel C."/>
            <person name="Otte J."/>
            <person name="Skaloud P."/>
            <person name="Haon M."/>
            <person name="Grisel S."/>
            <person name="Petersen M."/>
            <person name="Berrin J.G."/>
            <person name="Delaux P.M."/>
            <person name="Dal Grande F."/>
            <person name="Keller J."/>
        </authorList>
    </citation>
    <scope>NUCLEOTIDE SEQUENCE [LARGE SCALE GENOMIC DNA]</scope>
    <source>
        <strain evidence="6 7">SAG 2523</strain>
    </source>
</reference>
<protein>
    <recommendedName>
        <fullName evidence="5">Exostosin GT47 domain-containing protein</fullName>
    </recommendedName>
</protein>
<feature type="region of interest" description="Disordered" evidence="4">
    <location>
        <begin position="188"/>
        <end position="207"/>
    </location>
</feature>
<evidence type="ECO:0000313" key="6">
    <source>
        <dbReference type="EMBL" id="KAK9863982.1"/>
    </source>
</evidence>
<evidence type="ECO:0000256" key="3">
    <source>
        <dbReference type="ARBA" id="ARBA00023034"/>
    </source>
</evidence>
<dbReference type="InterPro" id="IPR040911">
    <property type="entry name" value="Exostosin_GT47"/>
</dbReference>
<evidence type="ECO:0000256" key="2">
    <source>
        <dbReference type="ARBA" id="ARBA00010271"/>
    </source>
</evidence>
<feature type="domain" description="Exostosin GT47" evidence="5">
    <location>
        <begin position="48"/>
        <end position="180"/>
    </location>
</feature>
<dbReference type="EMBL" id="JALJOV010000406">
    <property type="protein sequence ID" value="KAK9863982.1"/>
    <property type="molecule type" value="Genomic_DNA"/>
</dbReference>
<comment type="caution">
    <text evidence="6">The sequence shown here is derived from an EMBL/GenBank/DDBJ whole genome shotgun (WGS) entry which is preliminary data.</text>
</comment>
<evidence type="ECO:0000256" key="4">
    <source>
        <dbReference type="SAM" id="MobiDB-lite"/>
    </source>
</evidence>
<accession>A0AAW1T2M1</accession>
<proteinExistence type="inferred from homology"/>
<organism evidence="6 7">
    <name type="scientific">Apatococcus fuscideae</name>
    <dbReference type="NCBI Taxonomy" id="2026836"/>
    <lineage>
        <taxon>Eukaryota</taxon>
        <taxon>Viridiplantae</taxon>
        <taxon>Chlorophyta</taxon>
        <taxon>core chlorophytes</taxon>
        <taxon>Trebouxiophyceae</taxon>
        <taxon>Chlorellales</taxon>
        <taxon>Chlorellaceae</taxon>
        <taxon>Apatococcus</taxon>
    </lineage>
</organism>
<sequence length="207" mass="23214">MFNSLHLQEDLVDVQTDAPRFKPSDQLAQVPMHYSGLEEGPQTHRQLNEQPAHPGVVAKTNIFYFVGGTGEKNVAYSHGVRQTVWGLFHNRPGYKVISSDVDGRVEGEDYLRGFEESVFCLAATGDGWGVRLKLAVMFRCIPVIIADQIQMEYEDVLPYSLFSIRLAQHAIYRLPHVLQEIMDTPGKVGKVPQHGRGKACQEHSSPQ</sequence>
<keyword evidence="7" id="KW-1185">Reference proteome</keyword>
<dbReference type="PANTHER" id="PTHR11062:SF376">
    <property type="entry name" value="EXOSTOSIN FAMILY PROTEIN"/>
    <property type="match status" value="1"/>
</dbReference>
<gene>
    <name evidence="6" type="ORF">WJX84_011926</name>
</gene>
<dbReference type="GO" id="GO:0016757">
    <property type="term" value="F:glycosyltransferase activity"/>
    <property type="evidence" value="ECO:0007669"/>
    <property type="project" value="InterPro"/>
</dbReference>
<evidence type="ECO:0000256" key="1">
    <source>
        <dbReference type="ARBA" id="ARBA00004323"/>
    </source>
</evidence>
<keyword evidence="3" id="KW-0333">Golgi apparatus</keyword>